<name>A0AAP2Z7L5_9EURY</name>
<dbReference type="InterPro" id="IPR052155">
    <property type="entry name" value="Biofilm_reg_signaling"/>
</dbReference>
<dbReference type="InterPro" id="IPR013767">
    <property type="entry name" value="PAS_fold"/>
</dbReference>
<protein>
    <submittedName>
        <fullName evidence="6">PAS domain S-box protein</fullName>
    </submittedName>
</protein>
<dbReference type="SUPFAM" id="SSF55781">
    <property type="entry name" value="GAF domain-like"/>
    <property type="match status" value="2"/>
</dbReference>
<dbReference type="InterPro" id="IPR001610">
    <property type="entry name" value="PAC"/>
</dbReference>
<dbReference type="InterPro" id="IPR003018">
    <property type="entry name" value="GAF"/>
</dbReference>
<keyword evidence="7" id="KW-1185">Reference proteome</keyword>
<dbReference type="InterPro" id="IPR031803">
    <property type="entry name" value="BAT_GAF/HTH-assoc"/>
</dbReference>
<dbReference type="SMART" id="SM00065">
    <property type="entry name" value="GAF"/>
    <property type="match status" value="2"/>
</dbReference>
<evidence type="ECO:0000256" key="1">
    <source>
        <dbReference type="ARBA" id="ARBA00023015"/>
    </source>
</evidence>
<sequence length="1163" mass="131324">MEPDSLTDALRETLAVFDERGTPQTTPEVADSLDLGRRSTYARLERLVEQNRLETKKVGANARVWWLPQEPASSNDQSVHTSTTDGIDADEFASLVAAVEEYAIFTLDTEGHVRSWNTGAKRIKGYEAEDILGEHFSTFYTDEDREATVPERNLEEAARNGSVEDEGWRVRADGTRFWGHVTITAIRNENGTPEGYVKVTRDMTDRREYERRLEGQTERLERQRNDLETELQQVYDRISDGFYALDEDLQFTYINDHASDTFDLNENVIGMPIQKAVTLTETFETNLFEAVETQESVFFEDYYGPLNKWFVNAIYPSASGLSVYFREITDQKQREHELERYERIIETVEDGIYVLDSEHRFTMVNSAFASMTGREPDDLIGAHASTVFTGEFVDIANEKQRQLESGELDIAILEENLFRADGTSFVVESRFDLFALEDGKTGRVGVTRDITGRKRRERELARFQRAVEASGHAIYMIDVDGEMTYANPAFEEITGYSSEEVIGETPMMLRSDEHGDVSDEIPWERVSSDEMWDEEITGRRKNGNLYHVEQTIAPVTDEDDEIDRYVAVQKDITDRKEQKRELETQIRQQEVVTHLGQLALENDEFDALLAEAVELVADTLDTDYCKVLHLDGSAEALLVCQGVGWHDGIVGEATVPAVDENSQAAYTLETAEPVVVENLETEDRFNGPDLLTNHGVKSGISTIIGSHTDPWGILGTHDTDQRSFSEQDINFVQSVANLLASAIDRREYEQELLHQREELTAFVNLNEVFSEITAAVIDQSTREEIEATVCDHLAASDSYVLAWIGDVSSTSQMVNVRAESGAEEYLEEIAISVDPDDKRSCGPTGKAFLTGELQTAQEIHTDPTYEPWRETAREHGFRSSAAVPIVHENQIYGVLNVYSDRPHAFDEQEGELLSQLGEIIGHSIAATERKQALMSDELVEVEVQVQDVFGAVYAQVETEGTITFDRMVNVGTDEYLVYGTATQDALETLTNLVEVVPQWDSISIRSREDPIRFELRLVDPPILTAVTSLGGYIKQAVIENGNYQMTVHLAPSVDVRRLIDDIGSTYPRAEMLSRRQITRARDNPQYIHRQLVTKLTERQYTTLDAAYHAGFFEWPRNASGEKVAESLDIAPATFSQHLRKAEQKVFDSLFSFPSTDQANKLDS</sequence>
<dbReference type="GO" id="GO:0006355">
    <property type="term" value="P:regulation of DNA-templated transcription"/>
    <property type="evidence" value="ECO:0007669"/>
    <property type="project" value="InterPro"/>
</dbReference>
<evidence type="ECO:0000259" key="5">
    <source>
        <dbReference type="PROSITE" id="PS50113"/>
    </source>
</evidence>
<dbReference type="CDD" id="cd00130">
    <property type="entry name" value="PAS"/>
    <property type="match status" value="3"/>
</dbReference>
<comment type="caution">
    <text evidence="6">The sequence shown here is derived from an EMBL/GenBank/DDBJ whole genome shotgun (WGS) entry which is preliminary data.</text>
</comment>
<keyword evidence="1" id="KW-0805">Transcription regulation</keyword>
<accession>A0AAP2Z7L5</accession>
<dbReference type="SUPFAM" id="SSF55785">
    <property type="entry name" value="PYP-like sensor domain (PAS domain)"/>
    <property type="match status" value="4"/>
</dbReference>
<feature type="coiled-coil region" evidence="3">
    <location>
        <begin position="206"/>
        <end position="237"/>
    </location>
</feature>
<dbReference type="PANTHER" id="PTHR44757">
    <property type="entry name" value="DIGUANYLATE CYCLASE DGCP"/>
    <property type="match status" value="1"/>
</dbReference>
<keyword evidence="2" id="KW-0804">Transcription</keyword>
<dbReference type="InterPro" id="IPR029016">
    <property type="entry name" value="GAF-like_dom_sf"/>
</dbReference>
<evidence type="ECO:0000313" key="6">
    <source>
        <dbReference type="EMBL" id="MCU4752161.1"/>
    </source>
</evidence>
<dbReference type="AlphaFoldDB" id="A0AAP2Z7L5"/>
<proteinExistence type="predicted"/>
<dbReference type="Pfam" id="PF13185">
    <property type="entry name" value="GAF_2"/>
    <property type="match status" value="1"/>
</dbReference>
<evidence type="ECO:0000256" key="2">
    <source>
        <dbReference type="ARBA" id="ARBA00023163"/>
    </source>
</evidence>
<feature type="domain" description="PAC" evidence="5">
    <location>
        <begin position="411"/>
        <end position="462"/>
    </location>
</feature>
<feature type="domain" description="PAC" evidence="5">
    <location>
        <begin position="532"/>
        <end position="584"/>
    </location>
</feature>
<dbReference type="SUPFAM" id="SSF46785">
    <property type="entry name" value="Winged helix' DNA-binding domain"/>
    <property type="match status" value="1"/>
</dbReference>
<dbReference type="InterPro" id="IPR036390">
    <property type="entry name" value="WH_DNA-bd_sf"/>
</dbReference>
<feature type="domain" description="PAS" evidence="4">
    <location>
        <begin position="337"/>
        <end position="381"/>
    </location>
</feature>
<gene>
    <name evidence="6" type="ORF">OB919_09220</name>
</gene>
<evidence type="ECO:0000259" key="4">
    <source>
        <dbReference type="PROSITE" id="PS50112"/>
    </source>
</evidence>
<dbReference type="EMBL" id="JAOPJZ010000005">
    <property type="protein sequence ID" value="MCU4752161.1"/>
    <property type="molecule type" value="Genomic_DNA"/>
</dbReference>
<dbReference type="SMART" id="SM00091">
    <property type="entry name" value="PAS"/>
    <property type="match status" value="4"/>
</dbReference>
<dbReference type="Proteomes" id="UP001321047">
    <property type="component" value="Unassembled WGS sequence"/>
</dbReference>
<evidence type="ECO:0000313" key="7">
    <source>
        <dbReference type="Proteomes" id="UP001321047"/>
    </source>
</evidence>
<feature type="domain" description="PAS" evidence="4">
    <location>
        <begin position="459"/>
        <end position="505"/>
    </location>
</feature>
<dbReference type="InterPro" id="IPR000014">
    <property type="entry name" value="PAS"/>
</dbReference>
<dbReference type="PROSITE" id="PS50112">
    <property type="entry name" value="PAS"/>
    <property type="match status" value="3"/>
</dbReference>
<dbReference type="InterPro" id="IPR000700">
    <property type="entry name" value="PAS-assoc_C"/>
</dbReference>
<dbReference type="Pfam" id="PF04967">
    <property type="entry name" value="HTH_10"/>
    <property type="match status" value="1"/>
</dbReference>
<dbReference type="NCBIfam" id="TIGR00229">
    <property type="entry name" value="sensory_box"/>
    <property type="match status" value="3"/>
</dbReference>
<feature type="domain" description="PAC" evidence="5">
    <location>
        <begin position="163"/>
        <end position="215"/>
    </location>
</feature>
<dbReference type="PROSITE" id="PS50113">
    <property type="entry name" value="PAC"/>
    <property type="match status" value="3"/>
</dbReference>
<keyword evidence="3" id="KW-0175">Coiled coil</keyword>
<dbReference type="Pfam" id="PF15915">
    <property type="entry name" value="BAT"/>
    <property type="match status" value="1"/>
</dbReference>
<dbReference type="InterPro" id="IPR007050">
    <property type="entry name" value="HTH_bacterioopsin"/>
</dbReference>
<feature type="domain" description="PAS" evidence="4">
    <location>
        <begin position="104"/>
        <end position="161"/>
    </location>
</feature>
<dbReference type="SMART" id="SM00086">
    <property type="entry name" value="PAC"/>
    <property type="match status" value="3"/>
</dbReference>
<reference evidence="6 7" key="1">
    <citation type="submission" date="2022-09" db="EMBL/GenBank/DDBJ databases">
        <title>Enrichment on poylsaccharides allowed isolation of novel metabolic and taxonomic groups of Haloarchaea.</title>
        <authorList>
            <person name="Sorokin D.Y."/>
            <person name="Elcheninov A.G."/>
            <person name="Khizhniak T.V."/>
            <person name="Kolganova T.V."/>
            <person name="Kublanov I.V."/>
        </authorList>
    </citation>
    <scope>NUCLEOTIDE SEQUENCE [LARGE SCALE GENOMIC DNA]</scope>
    <source>
        <strain evidence="6 7">AArc-curdl1</strain>
    </source>
</reference>
<dbReference type="InterPro" id="IPR035965">
    <property type="entry name" value="PAS-like_dom_sf"/>
</dbReference>
<dbReference type="Pfam" id="PF00989">
    <property type="entry name" value="PAS"/>
    <property type="match status" value="2"/>
</dbReference>
<dbReference type="Gene3D" id="3.30.450.40">
    <property type="match status" value="2"/>
</dbReference>
<dbReference type="Gene3D" id="3.30.450.20">
    <property type="entry name" value="PAS domain"/>
    <property type="match status" value="4"/>
</dbReference>
<organism evidence="6 7">
    <name type="scientific">Natronosalvus hydrolyticus</name>
    <dbReference type="NCBI Taxonomy" id="2979988"/>
    <lineage>
        <taxon>Archaea</taxon>
        <taxon>Methanobacteriati</taxon>
        <taxon>Methanobacteriota</taxon>
        <taxon>Stenosarchaea group</taxon>
        <taxon>Halobacteria</taxon>
        <taxon>Halobacteriales</taxon>
        <taxon>Natrialbaceae</taxon>
        <taxon>Natronosalvus</taxon>
    </lineage>
</organism>
<dbReference type="Pfam" id="PF13426">
    <property type="entry name" value="PAS_9"/>
    <property type="match status" value="1"/>
</dbReference>
<dbReference type="Pfam" id="PF01590">
    <property type="entry name" value="GAF"/>
    <property type="match status" value="1"/>
</dbReference>
<dbReference type="RefSeq" id="WP_342808498.1">
    <property type="nucleotide sequence ID" value="NZ_JAOPJZ010000005.1"/>
</dbReference>
<dbReference type="PANTHER" id="PTHR44757:SF2">
    <property type="entry name" value="BIOFILM ARCHITECTURE MAINTENANCE PROTEIN MBAA"/>
    <property type="match status" value="1"/>
</dbReference>
<evidence type="ECO:0000256" key="3">
    <source>
        <dbReference type="SAM" id="Coils"/>
    </source>
</evidence>